<gene>
    <name evidence="7" type="ORF">SAMN06265182_1410</name>
</gene>
<keyword evidence="3 6" id="KW-0812">Transmembrane</keyword>
<feature type="transmembrane region" description="Helical" evidence="6">
    <location>
        <begin position="321"/>
        <end position="338"/>
    </location>
</feature>
<reference evidence="8" key="1">
    <citation type="submission" date="2017-09" db="EMBL/GenBank/DDBJ databases">
        <authorList>
            <person name="Varghese N."/>
            <person name="Submissions S."/>
        </authorList>
    </citation>
    <scope>NUCLEOTIDE SEQUENCE [LARGE SCALE GENOMIC DNA]</scope>
    <source>
        <strain evidence="8">DSM 15103</strain>
    </source>
</reference>
<evidence type="ECO:0000313" key="8">
    <source>
        <dbReference type="Proteomes" id="UP000219036"/>
    </source>
</evidence>
<feature type="transmembrane region" description="Helical" evidence="6">
    <location>
        <begin position="399"/>
        <end position="417"/>
    </location>
</feature>
<dbReference type="PANTHER" id="PTHR42770">
    <property type="entry name" value="AMINO ACID TRANSPORTER-RELATED"/>
    <property type="match status" value="1"/>
</dbReference>
<comment type="subcellular location">
    <subcellularLocation>
        <location evidence="1">Cell membrane</location>
        <topology evidence="1">Multi-pass membrane protein</topology>
    </subcellularLocation>
</comment>
<accession>A0A285NJ00</accession>
<dbReference type="Gene3D" id="1.20.1740.10">
    <property type="entry name" value="Amino acid/polyamine transporter I"/>
    <property type="match status" value="1"/>
</dbReference>
<dbReference type="Proteomes" id="UP000219036">
    <property type="component" value="Unassembled WGS sequence"/>
</dbReference>
<sequence>MKDKKIGLWEAVSIAVGTMIGAGIFSILGVGAQICENNLPIAFLIAALVSLSVAYSYAKLGSVYVSNAGPIEFIIRGIGDNPFTGTLSILMWFSYVVSISLFAKAFGGYFLALIHQPIHPLSLAVVEIFVVSFFMVLNFFGSKAVGKAEFWIVLIKLSVLLSFVVLGIWSIKPEFLKPLLDKGHIVSTFYAASVLFLTYMGFGLITNASENIENPRETVPKAIYISILIVAFVYISVAIVAVGNLGVDGLVKAKEYALAEAAKPFLGQIGFTLVAIGALFSTSSAINATLYGGANVAYVLAKKGHLPETFERKIWFKEPEGLYITAFLSIVFALFFDLNGISTLISFVFLIIYLFVIASHYRLVGKVEGNRVIILFNFVIIFSVFITLVIYQWKTQKDSFFTSFGVLILSFVFEVLYRSITSRKIEKREIHSKKSIYKKIFGFIKV</sequence>
<feature type="transmembrane region" description="Helical" evidence="6">
    <location>
        <begin position="152"/>
        <end position="171"/>
    </location>
</feature>
<dbReference type="GO" id="GO:0022857">
    <property type="term" value="F:transmembrane transporter activity"/>
    <property type="evidence" value="ECO:0007669"/>
    <property type="project" value="InterPro"/>
</dbReference>
<dbReference type="AlphaFoldDB" id="A0A285NJ00"/>
<feature type="transmembrane region" description="Helical" evidence="6">
    <location>
        <begin position="223"/>
        <end position="247"/>
    </location>
</feature>
<evidence type="ECO:0000313" key="7">
    <source>
        <dbReference type="EMBL" id="SNZ08893.1"/>
    </source>
</evidence>
<keyword evidence="8" id="KW-1185">Reference proteome</keyword>
<feature type="transmembrane region" description="Helical" evidence="6">
    <location>
        <begin position="267"/>
        <end position="300"/>
    </location>
</feature>
<evidence type="ECO:0000256" key="1">
    <source>
        <dbReference type="ARBA" id="ARBA00004651"/>
    </source>
</evidence>
<dbReference type="PIRSF" id="PIRSF006060">
    <property type="entry name" value="AA_transporter"/>
    <property type="match status" value="1"/>
</dbReference>
<dbReference type="InterPro" id="IPR050367">
    <property type="entry name" value="APC_superfamily"/>
</dbReference>
<evidence type="ECO:0000256" key="2">
    <source>
        <dbReference type="ARBA" id="ARBA00022475"/>
    </source>
</evidence>
<keyword evidence="5 6" id="KW-0472">Membrane</keyword>
<dbReference type="EMBL" id="OBEI01000006">
    <property type="protein sequence ID" value="SNZ08893.1"/>
    <property type="molecule type" value="Genomic_DNA"/>
</dbReference>
<keyword evidence="4 6" id="KW-1133">Transmembrane helix</keyword>
<feature type="transmembrane region" description="Helical" evidence="6">
    <location>
        <begin position="89"/>
        <end position="112"/>
    </location>
</feature>
<dbReference type="RefSeq" id="WP_097000580.1">
    <property type="nucleotide sequence ID" value="NZ_OBEI01000006.1"/>
</dbReference>
<protein>
    <submittedName>
        <fullName evidence="7">Amino acid:proton symporter, ABT family</fullName>
    </submittedName>
</protein>
<feature type="transmembrane region" description="Helical" evidence="6">
    <location>
        <begin position="40"/>
        <end position="58"/>
    </location>
</feature>
<evidence type="ECO:0000256" key="3">
    <source>
        <dbReference type="ARBA" id="ARBA00022692"/>
    </source>
</evidence>
<evidence type="ECO:0000256" key="4">
    <source>
        <dbReference type="ARBA" id="ARBA00022989"/>
    </source>
</evidence>
<feature type="transmembrane region" description="Helical" evidence="6">
    <location>
        <begin position="373"/>
        <end position="393"/>
    </location>
</feature>
<evidence type="ECO:0000256" key="6">
    <source>
        <dbReference type="SAM" id="Phobius"/>
    </source>
</evidence>
<dbReference type="OrthoDB" id="9804700at2"/>
<evidence type="ECO:0000256" key="5">
    <source>
        <dbReference type="ARBA" id="ARBA00023136"/>
    </source>
</evidence>
<dbReference type="PANTHER" id="PTHR42770:SF11">
    <property type="entry name" value="INNER MEMBRANE TRANSPORT PROTEIN YBAT"/>
    <property type="match status" value="1"/>
</dbReference>
<keyword evidence="2" id="KW-1003">Cell membrane</keyword>
<dbReference type="InterPro" id="IPR002293">
    <property type="entry name" value="AA/rel_permease1"/>
</dbReference>
<feature type="transmembrane region" description="Helical" evidence="6">
    <location>
        <begin position="12"/>
        <end position="34"/>
    </location>
</feature>
<feature type="transmembrane region" description="Helical" evidence="6">
    <location>
        <begin position="118"/>
        <end position="140"/>
    </location>
</feature>
<name>A0A285NJ00_9AQUI</name>
<dbReference type="GO" id="GO:0005886">
    <property type="term" value="C:plasma membrane"/>
    <property type="evidence" value="ECO:0007669"/>
    <property type="project" value="UniProtKB-SubCell"/>
</dbReference>
<organism evidence="7 8">
    <name type="scientific">Persephonella hydrogeniphila</name>
    <dbReference type="NCBI Taxonomy" id="198703"/>
    <lineage>
        <taxon>Bacteria</taxon>
        <taxon>Pseudomonadati</taxon>
        <taxon>Aquificota</taxon>
        <taxon>Aquificia</taxon>
        <taxon>Aquificales</taxon>
        <taxon>Hydrogenothermaceae</taxon>
        <taxon>Persephonella</taxon>
    </lineage>
</organism>
<feature type="transmembrane region" description="Helical" evidence="6">
    <location>
        <begin position="344"/>
        <end position="361"/>
    </location>
</feature>
<feature type="transmembrane region" description="Helical" evidence="6">
    <location>
        <begin position="183"/>
        <end position="202"/>
    </location>
</feature>
<dbReference type="Pfam" id="PF13520">
    <property type="entry name" value="AA_permease_2"/>
    <property type="match status" value="1"/>
</dbReference>
<proteinExistence type="predicted"/>